<dbReference type="InterPro" id="IPR037401">
    <property type="entry name" value="SnoaL-like"/>
</dbReference>
<dbReference type="InterPro" id="IPR011944">
    <property type="entry name" value="Steroid_delta5-4_isomerase"/>
</dbReference>
<name>A0ABV6D4P2_9HYPH</name>
<dbReference type="Pfam" id="PF13577">
    <property type="entry name" value="SnoaL_4"/>
    <property type="match status" value="1"/>
</dbReference>
<organism evidence="2 3">
    <name type="scientific">Chelativorans intermedius</name>
    <dbReference type="NCBI Taxonomy" id="515947"/>
    <lineage>
        <taxon>Bacteria</taxon>
        <taxon>Pseudomonadati</taxon>
        <taxon>Pseudomonadota</taxon>
        <taxon>Alphaproteobacteria</taxon>
        <taxon>Hyphomicrobiales</taxon>
        <taxon>Phyllobacteriaceae</taxon>
        <taxon>Chelativorans</taxon>
    </lineage>
</organism>
<dbReference type="RefSeq" id="WP_261520756.1">
    <property type="nucleotide sequence ID" value="NZ_JAODNW010000014.1"/>
</dbReference>
<evidence type="ECO:0000313" key="2">
    <source>
        <dbReference type="EMBL" id="MFC0207600.1"/>
    </source>
</evidence>
<sequence length="142" mass="16150">MSDEKAIETLLRTQLKAFAMRDAQAMRDVYTRDADWTNAFGRMLKGRDSIVAYLEELFADRNFSDGELVGEPQVAVRPVAENVVTAKIHTRIEGQRTVDGGTLPVRHNHSLKVIVRQDDGSWKIASEIYMDARRETTHIHPQ</sequence>
<gene>
    <name evidence="2" type="ORF">ACFFJ2_04200</name>
</gene>
<dbReference type="NCBIfam" id="TIGR02246">
    <property type="entry name" value="SgcJ/EcaC family oxidoreductase"/>
    <property type="match status" value="1"/>
</dbReference>
<dbReference type="InterPro" id="IPR032710">
    <property type="entry name" value="NTF2-like_dom_sf"/>
</dbReference>
<accession>A0ABV6D4P2</accession>
<protein>
    <submittedName>
        <fullName evidence="2">YybH family protein</fullName>
    </submittedName>
</protein>
<keyword evidence="3" id="KW-1185">Reference proteome</keyword>
<dbReference type="SUPFAM" id="SSF54427">
    <property type="entry name" value="NTF2-like"/>
    <property type="match status" value="1"/>
</dbReference>
<dbReference type="EMBL" id="JBHLXD010000005">
    <property type="protein sequence ID" value="MFC0207600.1"/>
    <property type="molecule type" value="Genomic_DNA"/>
</dbReference>
<proteinExistence type="predicted"/>
<evidence type="ECO:0000259" key="1">
    <source>
        <dbReference type="Pfam" id="PF13577"/>
    </source>
</evidence>
<comment type="caution">
    <text evidence="2">The sequence shown here is derived from an EMBL/GenBank/DDBJ whole genome shotgun (WGS) entry which is preliminary data.</text>
</comment>
<feature type="domain" description="SnoaL-like" evidence="1">
    <location>
        <begin position="2"/>
        <end position="125"/>
    </location>
</feature>
<dbReference type="Proteomes" id="UP001589755">
    <property type="component" value="Unassembled WGS sequence"/>
</dbReference>
<reference evidence="2 3" key="1">
    <citation type="submission" date="2024-09" db="EMBL/GenBank/DDBJ databases">
        <authorList>
            <person name="Sun Q."/>
            <person name="Mori K."/>
        </authorList>
    </citation>
    <scope>NUCLEOTIDE SEQUENCE [LARGE SCALE GENOMIC DNA]</scope>
    <source>
        <strain evidence="2 3">CCM 8543</strain>
    </source>
</reference>
<evidence type="ECO:0000313" key="3">
    <source>
        <dbReference type="Proteomes" id="UP001589755"/>
    </source>
</evidence>
<dbReference type="Gene3D" id="3.10.450.50">
    <property type="match status" value="1"/>
</dbReference>